<dbReference type="InterPro" id="IPR015943">
    <property type="entry name" value="WD40/YVTN_repeat-like_dom_sf"/>
</dbReference>
<dbReference type="Gene3D" id="3.40.50.300">
    <property type="entry name" value="P-loop containing nucleotide triphosphate hydrolases"/>
    <property type="match status" value="1"/>
</dbReference>
<dbReference type="SUPFAM" id="SSF50978">
    <property type="entry name" value="WD40 repeat-like"/>
    <property type="match status" value="2"/>
</dbReference>
<feature type="repeat" description="WD" evidence="3">
    <location>
        <begin position="954"/>
        <end position="995"/>
    </location>
</feature>
<dbReference type="EMBL" id="CAJMWS010000446">
    <property type="protein sequence ID" value="CAE6444653.1"/>
    <property type="molecule type" value="Genomic_DNA"/>
</dbReference>
<feature type="repeat" description="WD" evidence="3">
    <location>
        <begin position="1216"/>
        <end position="1257"/>
    </location>
</feature>
<evidence type="ECO:0000313" key="6">
    <source>
        <dbReference type="EMBL" id="CAE6444653.1"/>
    </source>
</evidence>
<feature type="repeat" description="WD" evidence="3">
    <location>
        <begin position="1173"/>
        <end position="1207"/>
    </location>
</feature>
<feature type="repeat" description="WD" evidence="3">
    <location>
        <begin position="1301"/>
        <end position="1342"/>
    </location>
</feature>
<dbReference type="Pfam" id="PF24883">
    <property type="entry name" value="NPHP3_N"/>
    <property type="match status" value="1"/>
</dbReference>
<dbReference type="PRINTS" id="PR00320">
    <property type="entry name" value="GPROTEINBRPT"/>
</dbReference>
<dbReference type="PROSITE" id="PS50837">
    <property type="entry name" value="NACHT"/>
    <property type="match status" value="1"/>
</dbReference>
<dbReference type="SMART" id="SM00320">
    <property type="entry name" value="WD40"/>
    <property type="match status" value="14"/>
</dbReference>
<protein>
    <recommendedName>
        <fullName evidence="5">NACHT domain-containing protein</fullName>
    </recommendedName>
</protein>
<dbReference type="InterPro" id="IPR056884">
    <property type="entry name" value="NPHP3-like_N"/>
</dbReference>
<gene>
    <name evidence="6" type="ORF">RDB_LOCUS135931</name>
</gene>
<dbReference type="PANTHER" id="PTHR44129">
    <property type="entry name" value="WD REPEAT-CONTAINING PROTEIN POP1"/>
    <property type="match status" value="1"/>
</dbReference>
<feature type="compositionally biased region" description="Polar residues" evidence="4">
    <location>
        <begin position="160"/>
        <end position="172"/>
    </location>
</feature>
<feature type="repeat" description="WD" evidence="3">
    <location>
        <begin position="1344"/>
        <end position="1385"/>
    </location>
</feature>
<evidence type="ECO:0000256" key="3">
    <source>
        <dbReference type="PROSITE-ProRule" id="PRU00221"/>
    </source>
</evidence>
<evidence type="ECO:0000256" key="2">
    <source>
        <dbReference type="ARBA" id="ARBA00022737"/>
    </source>
</evidence>
<dbReference type="InterPro" id="IPR007111">
    <property type="entry name" value="NACHT_NTPase"/>
</dbReference>
<proteinExistence type="predicted"/>
<feature type="region of interest" description="Disordered" evidence="4">
    <location>
        <begin position="53"/>
        <end position="79"/>
    </location>
</feature>
<evidence type="ECO:0000259" key="5">
    <source>
        <dbReference type="PROSITE" id="PS50837"/>
    </source>
</evidence>
<keyword evidence="1 3" id="KW-0853">WD repeat</keyword>
<dbReference type="InterPro" id="IPR019775">
    <property type="entry name" value="WD40_repeat_CS"/>
</dbReference>
<comment type="caution">
    <text evidence="6">The sequence shown here is derived from an EMBL/GenBank/DDBJ whole genome shotgun (WGS) entry which is preliminary data.</text>
</comment>
<feature type="repeat" description="WD" evidence="3">
    <location>
        <begin position="1087"/>
        <end position="1128"/>
    </location>
</feature>
<sequence>MQKGIVGHACVSPAVRVSIHHPFSIMASQPGASNYRGTRRRICRAIHGIFHSLSRSRSSGPPNPTSPSAYPNPSPEQILQNASTSGFRESAADTYNPLQVSSVLTLDNRSPDYTSLAFPSDSRDDGDIEAARGHVQMVPTPLDTDFTNPKGSHQDEPPSMGSQNEPSAPNMSTFSESRAVNRIQIALQFVCESTKMFPPLLVASSSLISCLGFLEAAAKIHKEYEDIATELELITALLMQQMEQSQSFRMSSCIANVSNLIEKQTKIIREKHNRKLAGRLIEVQVDQQDLIICYRRIEALFRQLQANIQLSMWDSISEHLTNARLDSLVPAKLATYDSTLSTEINRCFCTAGTRSSVLSKLDSWSLDHLAPNLYWMNGMPGTGKTTIAASFSRTLENQKQLAASFFCTIASPECRQVKRIIPSIAYQLARYSTPFKRTLCEILGSDPDLTSKNISKQFERLLKEPLGKAKAAIPDNLVVVIDALDECDDKNGIELLLDMIFKHTKEIPLKFFITSRPKPDIYNKMLSHLPDAQATLHLHNIENSLVQADIETYLKSELFYISPTEEQIGALVQRSGNLFIYAATLIRYIRLGKRSSNPQKRLRSALEMISKPNSMHLEIDSLYLSVLESVFDEEGLDEEEVEDLRLVLQTVLCAQEPISTRTLCTLSGLDDYERVSFALQSLRSVIHFSEITKLISTLHASFPDFMFDKVRSGRFFCDIAHHNELLVQHCFETMKNDLRFNICNLESSFIPDQLVDDIKTRIKRYISPELYYACSYWGEHLRYTTRTVQCNKLQDMLAEFLSTRLLFWMEVMNLNQVMPMGPEILLKAILWLRQGGRTLSELDWFAEDSRNFVNSFAANPVSQSTPHIYVSMLPFCPKSTFVSQHYWGRMKGLIDTKGSGMQYREAAALATWKLRSGVHSVAYSPEGTRVAFGCENGSIGVRNVYDGFLIVGPIEGHTGCVTSIDFSPDGMRVVSGSKDSTIRIWNAQDGTPATEPITCNSRGVNSVAFSADGTLIVAGYYNHCIEVWSVCTPTPVSIAGPLIGHTGAIRSVAFSPYEDRVVSGSNDHTVRIWDIDKSKGAYTTKTIEGHAGSVESVTFSSDGKRVASGSEDRTIRIWDVLDGTSVIRPIEGHSGRVTSVSFSPDDTRIASCSCDQAIRVWNVGQGTLVDGLFEGHTGYIFCVKFSPDGTRMVSSSEDCTIRLWNISETGLTIPPSAGHTHRINSVAISPDNSRIATASHDCTISIWDVRGDKVIQTIREGHNSTIWSVAFSSDSRHVASGSSDQTVRIWDVYDKSYSRVFEGHEGVVYAVSFSPDGKNVVSGSSDCTIRFWDALNGRTVLDPIRGHNAGVTSVALSPDGLLIVSGSSDSTIRVWGAKDGKLIWGPLLGHEDAVTSVMFSPDSQEFVSASRDCTTRLWSAHDGNPLRGPFEGHTNCVTSAVFSPDGTFIATASDDCTAKIWTIDGTRIRTFYGHTDSVRSVAFSPDGSQIASASWDQYIRLWNTSQLLKYTAK</sequence>
<dbReference type="PROSITE" id="PS00678">
    <property type="entry name" value="WD_REPEATS_1"/>
    <property type="match status" value="7"/>
</dbReference>
<feature type="repeat" description="WD" evidence="3">
    <location>
        <begin position="1387"/>
        <end position="1428"/>
    </location>
</feature>
<feature type="region of interest" description="Disordered" evidence="4">
    <location>
        <begin position="136"/>
        <end position="172"/>
    </location>
</feature>
<dbReference type="PROSITE" id="PS50082">
    <property type="entry name" value="WD_REPEATS_2"/>
    <property type="match status" value="13"/>
</dbReference>
<feature type="repeat" description="WD" evidence="3">
    <location>
        <begin position="1259"/>
        <end position="1300"/>
    </location>
</feature>
<evidence type="ECO:0000256" key="1">
    <source>
        <dbReference type="ARBA" id="ARBA00022574"/>
    </source>
</evidence>
<evidence type="ECO:0000256" key="4">
    <source>
        <dbReference type="SAM" id="MobiDB-lite"/>
    </source>
</evidence>
<dbReference type="CDD" id="cd00200">
    <property type="entry name" value="WD40"/>
    <property type="match status" value="3"/>
</dbReference>
<dbReference type="Gene3D" id="2.130.10.10">
    <property type="entry name" value="YVTN repeat-like/Quinoprotein amine dehydrogenase"/>
    <property type="match status" value="5"/>
</dbReference>
<dbReference type="InterPro" id="IPR020472">
    <property type="entry name" value="WD40_PAC1"/>
</dbReference>
<dbReference type="SUPFAM" id="SSF52540">
    <property type="entry name" value="P-loop containing nucleoside triphosphate hydrolases"/>
    <property type="match status" value="1"/>
</dbReference>
<dbReference type="InterPro" id="IPR050349">
    <property type="entry name" value="WD_LIS1/nudF_dynein_reg"/>
</dbReference>
<feature type="repeat" description="WD" evidence="3">
    <location>
        <begin position="1130"/>
        <end position="1171"/>
    </location>
</feature>
<feature type="repeat" description="WD" evidence="3">
    <location>
        <begin position="1471"/>
        <end position="1503"/>
    </location>
</feature>
<evidence type="ECO:0000313" key="7">
    <source>
        <dbReference type="Proteomes" id="UP000663846"/>
    </source>
</evidence>
<dbReference type="Pfam" id="PF00400">
    <property type="entry name" value="WD40"/>
    <property type="match status" value="13"/>
</dbReference>
<keyword evidence="2" id="KW-0677">Repeat</keyword>
<dbReference type="InterPro" id="IPR036322">
    <property type="entry name" value="WD40_repeat_dom_sf"/>
</dbReference>
<organism evidence="6 7">
    <name type="scientific">Rhizoctonia solani</name>
    <dbReference type="NCBI Taxonomy" id="456999"/>
    <lineage>
        <taxon>Eukaryota</taxon>
        <taxon>Fungi</taxon>
        <taxon>Dikarya</taxon>
        <taxon>Basidiomycota</taxon>
        <taxon>Agaricomycotina</taxon>
        <taxon>Agaricomycetes</taxon>
        <taxon>Cantharellales</taxon>
        <taxon>Ceratobasidiaceae</taxon>
        <taxon>Rhizoctonia</taxon>
    </lineage>
</organism>
<feature type="repeat" description="WD" evidence="3">
    <location>
        <begin position="1430"/>
        <end position="1464"/>
    </location>
</feature>
<reference evidence="6" key="1">
    <citation type="submission" date="2021-01" db="EMBL/GenBank/DDBJ databases">
        <authorList>
            <person name="Kaushik A."/>
        </authorList>
    </citation>
    <scope>NUCLEOTIDE SEQUENCE</scope>
    <source>
        <strain evidence="6">AG1-1C</strain>
    </source>
</reference>
<name>A0A8H3B043_9AGAM</name>
<feature type="compositionally biased region" description="Pro residues" evidence="4">
    <location>
        <begin position="61"/>
        <end position="74"/>
    </location>
</feature>
<dbReference type="Proteomes" id="UP000663846">
    <property type="component" value="Unassembled WGS sequence"/>
</dbReference>
<dbReference type="InterPro" id="IPR027417">
    <property type="entry name" value="P-loop_NTPase"/>
</dbReference>
<feature type="repeat" description="WD" evidence="3">
    <location>
        <begin position="1042"/>
        <end position="1083"/>
    </location>
</feature>
<feature type="repeat" description="WD" evidence="3">
    <location>
        <begin position="997"/>
        <end position="1030"/>
    </location>
</feature>
<feature type="domain" description="NACHT" evidence="5">
    <location>
        <begin position="372"/>
        <end position="517"/>
    </location>
</feature>
<dbReference type="InterPro" id="IPR001680">
    <property type="entry name" value="WD40_rpt"/>
</dbReference>
<dbReference type="PROSITE" id="PS50294">
    <property type="entry name" value="WD_REPEATS_REGION"/>
    <property type="match status" value="12"/>
</dbReference>
<accession>A0A8H3B043</accession>